<evidence type="ECO:0000256" key="2">
    <source>
        <dbReference type="ARBA" id="ARBA00004123"/>
    </source>
</evidence>
<dbReference type="InterPro" id="IPR045249">
    <property type="entry name" value="HARBI1-like"/>
</dbReference>
<evidence type="ECO:0000256" key="4">
    <source>
        <dbReference type="ARBA" id="ARBA00022722"/>
    </source>
</evidence>
<evidence type="ECO:0000259" key="8">
    <source>
        <dbReference type="Pfam" id="PF13359"/>
    </source>
</evidence>
<keyword evidence="10" id="KW-1185">Reference proteome</keyword>
<dbReference type="GO" id="GO:0046872">
    <property type="term" value="F:metal ion binding"/>
    <property type="evidence" value="ECO:0007669"/>
    <property type="project" value="UniProtKB-KW"/>
</dbReference>
<keyword evidence="5" id="KW-0479">Metal-binding</keyword>
<dbReference type="PANTHER" id="PTHR22930:SF289">
    <property type="entry name" value="DDE TNP4 DOMAIN-CONTAINING PROTEIN-RELATED"/>
    <property type="match status" value="1"/>
</dbReference>
<dbReference type="PANTHER" id="PTHR22930">
    <property type="match status" value="1"/>
</dbReference>
<dbReference type="GO" id="GO:0005634">
    <property type="term" value="C:nucleus"/>
    <property type="evidence" value="ECO:0007669"/>
    <property type="project" value="UniProtKB-SubCell"/>
</dbReference>
<keyword evidence="6" id="KW-0378">Hydrolase</keyword>
<keyword evidence="7" id="KW-0539">Nucleus</keyword>
<evidence type="ECO:0000313" key="10">
    <source>
        <dbReference type="Proteomes" id="UP001497382"/>
    </source>
</evidence>
<evidence type="ECO:0000313" key="9">
    <source>
        <dbReference type="EMBL" id="CAL1290661.1"/>
    </source>
</evidence>
<dbReference type="GO" id="GO:0016787">
    <property type="term" value="F:hydrolase activity"/>
    <property type="evidence" value="ECO:0007669"/>
    <property type="project" value="UniProtKB-KW"/>
</dbReference>
<evidence type="ECO:0000256" key="1">
    <source>
        <dbReference type="ARBA" id="ARBA00001968"/>
    </source>
</evidence>
<dbReference type="GO" id="GO:0004518">
    <property type="term" value="F:nuclease activity"/>
    <property type="evidence" value="ECO:0007669"/>
    <property type="project" value="UniProtKB-KW"/>
</dbReference>
<protein>
    <recommendedName>
        <fullName evidence="8">DDE Tnp4 domain-containing protein</fullName>
    </recommendedName>
</protein>
<evidence type="ECO:0000256" key="6">
    <source>
        <dbReference type="ARBA" id="ARBA00022801"/>
    </source>
</evidence>
<sequence>MRSKCIYLPENEAERLEVSRNFFGICGFPCVFGALDCTHIPIVSPGGSKAELFRNRKVFFSLNVQTLSNADLYIRNIVARWPGKFHDSIIFEHSSLRAKFETVAIPPKYHLVGDNGYGCSTYMLTPFLNPRTQSERRYNYSHIRTQEMLWRGNMVYGKSAFLACRQT</sequence>
<reference evidence="9 10" key="1">
    <citation type="submission" date="2024-04" db="EMBL/GenBank/DDBJ databases">
        <authorList>
            <person name="Rising A."/>
            <person name="Reimegard J."/>
            <person name="Sonavane S."/>
            <person name="Akerstrom W."/>
            <person name="Nylinder S."/>
            <person name="Hedman E."/>
            <person name="Kallberg Y."/>
        </authorList>
    </citation>
    <scope>NUCLEOTIDE SEQUENCE [LARGE SCALE GENOMIC DNA]</scope>
</reference>
<keyword evidence="4" id="KW-0540">Nuclease</keyword>
<name>A0AAV2B470_9ARAC</name>
<dbReference type="Pfam" id="PF13359">
    <property type="entry name" value="DDE_Tnp_4"/>
    <property type="match status" value="1"/>
</dbReference>
<proteinExistence type="inferred from homology"/>
<accession>A0AAV2B470</accession>
<dbReference type="InterPro" id="IPR027806">
    <property type="entry name" value="HARBI1_dom"/>
</dbReference>
<evidence type="ECO:0000256" key="3">
    <source>
        <dbReference type="ARBA" id="ARBA00006958"/>
    </source>
</evidence>
<comment type="cofactor">
    <cofactor evidence="1">
        <name>a divalent metal cation</name>
        <dbReference type="ChEBI" id="CHEBI:60240"/>
    </cofactor>
</comment>
<feature type="domain" description="DDE Tnp4" evidence="8">
    <location>
        <begin position="35"/>
        <end position="147"/>
    </location>
</feature>
<dbReference type="Proteomes" id="UP001497382">
    <property type="component" value="Unassembled WGS sequence"/>
</dbReference>
<dbReference type="AlphaFoldDB" id="A0AAV2B470"/>
<gene>
    <name evidence="9" type="ORF">LARSCL_LOCUS16617</name>
</gene>
<comment type="subcellular location">
    <subcellularLocation>
        <location evidence="2">Nucleus</location>
    </subcellularLocation>
</comment>
<dbReference type="EMBL" id="CAXIEN010000268">
    <property type="protein sequence ID" value="CAL1290661.1"/>
    <property type="molecule type" value="Genomic_DNA"/>
</dbReference>
<evidence type="ECO:0000256" key="7">
    <source>
        <dbReference type="ARBA" id="ARBA00023242"/>
    </source>
</evidence>
<comment type="caution">
    <text evidence="9">The sequence shown here is derived from an EMBL/GenBank/DDBJ whole genome shotgun (WGS) entry which is preliminary data.</text>
</comment>
<comment type="similarity">
    <text evidence="3">Belongs to the HARBI1 family.</text>
</comment>
<organism evidence="9 10">
    <name type="scientific">Larinioides sclopetarius</name>
    <dbReference type="NCBI Taxonomy" id="280406"/>
    <lineage>
        <taxon>Eukaryota</taxon>
        <taxon>Metazoa</taxon>
        <taxon>Ecdysozoa</taxon>
        <taxon>Arthropoda</taxon>
        <taxon>Chelicerata</taxon>
        <taxon>Arachnida</taxon>
        <taxon>Araneae</taxon>
        <taxon>Araneomorphae</taxon>
        <taxon>Entelegynae</taxon>
        <taxon>Araneoidea</taxon>
        <taxon>Araneidae</taxon>
        <taxon>Larinioides</taxon>
    </lineage>
</organism>
<evidence type="ECO:0000256" key="5">
    <source>
        <dbReference type="ARBA" id="ARBA00022723"/>
    </source>
</evidence>